<feature type="non-terminal residue" evidence="1">
    <location>
        <position position="1"/>
    </location>
</feature>
<dbReference type="Proteomes" id="UP001528912">
    <property type="component" value="Unassembled WGS sequence"/>
</dbReference>
<dbReference type="EMBL" id="JAROAV010000049">
    <property type="protein sequence ID" value="MDF8266096.1"/>
    <property type="molecule type" value="Genomic_DNA"/>
</dbReference>
<gene>
    <name evidence="1" type="ORF">P4R38_17745</name>
</gene>
<sequence>RDALRAGQVAKDRAITEQWWRLAGHVADEWTAEAVATCRDALRAGQVAKDRAITEQWWLLAGHVADDDVVSGEQDKRKRTTESILARLAEAGDDGLSWSSLRVAHRRARETFDALLGTVERPGPLVESGQVRLDETTGRGAGGVRVYAGEAQDVLGVLAFEGGDQEGRAGLAGECQAVSDSAN</sequence>
<evidence type="ECO:0008006" key="3">
    <source>
        <dbReference type="Google" id="ProtNLM"/>
    </source>
</evidence>
<reference evidence="1 2" key="1">
    <citation type="submission" date="2023-03" db="EMBL/GenBank/DDBJ databases">
        <title>YIM 133296 draft genome.</title>
        <authorList>
            <person name="Xiong L."/>
        </authorList>
    </citation>
    <scope>NUCLEOTIDE SEQUENCE [LARGE SCALE GENOMIC DNA]</scope>
    <source>
        <strain evidence="1 2">YIM 133296</strain>
    </source>
</reference>
<comment type="caution">
    <text evidence="1">The sequence shown here is derived from an EMBL/GenBank/DDBJ whole genome shotgun (WGS) entry which is preliminary data.</text>
</comment>
<evidence type="ECO:0000313" key="2">
    <source>
        <dbReference type="Proteomes" id="UP001528912"/>
    </source>
</evidence>
<name>A0ABT6CFN3_9MICO</name>
<protein>
    <recommendedName>
        <fullName evidence="3">DUF222 domain-containing protein</fullName>
    </recommendedName>
</protein>
<keyword evidence="2" id="KW-1185">Reference proteome</keyword>
<accession>A0ABT6CFN3</accession>
<dbReference type="RefSeq" id="WP_277193326.1">
    <property type="nucleotide sequence ID" value="NZ_JAROAV010000049.1"/>
</dbReference>
<organism evidence="1 2">
    <name type="scientific">Luteipulveratus flavus</name>
    <dbReference type="NCBI Taxonomy" id="3031728"/>
    <lineage>
        <taxon>Bacteria</taxon>
        <taxon>Bacillati</taxon>
        <taxon>Actinomycetota</taxon>
        <taxon>Actinomycetes</taxon>
        <taxon>Micrococcales</taxon>
        <taxon>Dermacoccaceae</taxon>
        <taxon>Luteipulveratus</taxon>
    </lineage>
</organism>
<evidence type="ECO:0000313" key="1">
    <source>
        <dbReference type="EMBL" id="MDF8266096.1"/>
    </source>
</evidence>
<proteinExistence type="predicted"/>